<name>A0A543APC4_9MICC</name>
<dbReference type="InterPro" id="IPR059000">
    <property type="entry name" value="ATPase_P-type_domA"/>
</dbReference>
<keyword evidence="11" id="KW-1185">Reference proteome</keyword>
<dbReference type="Gene3D" id="3.40.1110.10">
    <property type="entry name" value="Calcium-transporting ATPase, cytoplasmic domain N"/>
    <property type="match status" value="1"/>
</dbReference>
<dbReference type="FunFam" id="2.70.150.10:FF:000002">
    <property type="entry name" value="Copper-transporting ATPase 1, putative"/>
    <property type="match status" value="1"/>
</dbReference>
<dbReference type="EMBL" id="VFOU01000001">
    <property type="protein sequence ID" value="TQL74399.1"/>
    <property type="molecule type" value="Genomic_DNA"/>
</dbReference>
<gene>
    <name evidence="10" type="ORF">FB556_0863</name>
</gene>
<evidence type="ECO:0000256" key="5">
    <source>
        <dbReference type="ARBA" id="ARBA00022967"/>
    </source>
</evidence>
<sequence length="669" mass="69239">MNWIRKWWYGNWAVPVISGVLIVASFAVEHLAGGTWNTTLTPQWWVDAGEHAHGSGHAFTLANLLMLAAAVVAGYGIVLSAIRALSTKMISIDLLVSVAAIGAVIIGNFWEAAAVTFLFSVGHALEAATMNKTRSALAELVAVAPDSAVVMRDGEQHEIPAHQVRMGEIVLVKNGAKVPVDGQVVAGNAGLDEASITGESMPVEKTKGDSVFAGTISRSGFLQVLATGVGADTTLARIIHRVEEAQDAKARTQAFIDRFSTWYTPAVFILALLAGLITQDVVLALTLLVIGCPGALVISIPVAIVAGIGRAARNGILIKGGEYLETSAKISAVAVDKTGTLTEGRPELTDVVVLDDTMTDSEVLRWAAAAEAGSEHPLARPILDSARERGVGPTGLPGKVTPVAGKGIATAVGNQRVLIGNAPLLEQYGVTDTAGADATAKNLAAQGKTPMIVAVDDNVIGVIGVADQIRADAANMVASLHDAGVEKVVMLTGDTRLVAEAIGKATGIDEIHASLLPEDKLDAVAAMQRDGHTVAMVGDGVNDAPALATADIGVAMGAAGSAVAVETADIALMGDNLMKLPESVSLAKRTVSVMRQNIFIALATVVALLIGVFAGGVTMSVGMLVHEGSVLVVILNAMRLMRNDKYATAMSKTERSPAAQAQQHQEVKA</sequence>
<dbReference type="NCBIfam" id="TIGR01525">
    <property type="entry name" value="ATPase-IB_hvy"/>
    <property type="match status" value="1"/>
</dbReference>
<keyword evidence="7 8" id="KW-0472">Membrane</keyword>
<dbReference type="NCBIfam" id="TIGR01512">
    <property type="entry name" value="ATPase-IB2_Cd"/>
    <property type="match status" value="1"/>
</dbReference>
<evidence type="ECO:0000256" key="4">
    <source>
        <dbReference type="ARBA" id="ARBA00022723"/>
    </source>
</evidence>
<dbReference type="SUPFAM" id="SSF56784">
    <property type="entry name" value="HAD-like"/>
    <property type="match status" value="1"/>
</dbReference>
<dbReference type="GO" id="GO:0019829">
    <property type="term" value="F:ATPase-coupled monoatomic cation transmembrane transporter activity"/>
    <property type="evidence" value="ECO:0007669"/>
    <property type="project" value="InterPro"/>
</dbReference>
<dbReference type="OrthoDB" id="7059309at2"/>
<keyword evidence="8" id="KW-0067">ATP-binding</keyword>
<keyword evidence="8" id="KW-1003">Cell membrane</keyword>
<evidence type="ECO:0000256" key="3">
    <source>
        <dbReference type="ARBA" id="ARBA00022692"/>
    </source>
</evidence>
<dbReference type="InterPro" id="IPR023298">
    <property type="entry name" value="ATPase_P-typ_TM_dom_sf"/>
</dbReference>
<feature type="transmembrane region" description="Helical" evidence="8">
    <location>
        <begin position="598"/>
        <end position="617"/>
    </location>
</feature>
<dbReference type="InterPro" id="IPR023214">
    <property type="entry name" value="HAD_sf"/>
</dbReference>
<dbReference type="SUPFAM" id="SSF81665">
    <property type="entry name" value="Calcium ATPase, transmembrane domain M"/>
    <property type="match status" value="1"/>
</dbReference>
<feature type="transmembrane region" description="Helical" evidence="8">
    <location>
        <begin position="90"/>
        <end position="106"/>
    </location>
</feature>
<dbReference type="Pfam" id="PF00122">
    <property type="entry name" value="E1-E2_ATPase"/>
    <property type="match status" value="1"/>
</dbReference>
<dbReference type="PRINTS" id="PR00119">
    <property type="entry name" value="CATATPASE"/>
</dbReference>
<dbReference type="NCBIfam" id="TIGR01494">
    <property type="entry name" value="ATPase_P-type"/>
    <property type="match status" value="2"/>
</dbReference>
<dbReference type="AlphaFoldDB" id="A0A543APC4"/>
<proteinExistence type="inferred from homology"/>
<feature type="domain" description="P-type ATPase A" evidence="9">
    <location>
        <begin position="144"/>
        <end position="243"/>
    </location>
</feature>
<dbReference type="GO" id="GO:0005886">
    <property type="term" value="C:plasma membrane"/>
    <property type="evidence" value="ECO:0007669"/>
    <property type="project" value="UniProtKB-SubCell"/>
</dbReference>
<dbReference type="SUPFAM" id="SSF81653">
    <property type="entry name" value="Calcium ATPase, transduction domain A"/>
    <property type="match status" value="1"/>
</dbReference>
<dbReference type="CDD" id="cd02079">
    <property type="entry name" value="P-type_ATPase_HM"/>
    <property type="match status" value="1"/>
</dbReference>
<dbReference type="InterPro" id="IPR027256">
    <property type="entry name" value="P-typ_ATPase_IB"/>
</dbReference>
<keyword evidence="6 8" id="KW-1133">Transmembrane helix</keyword>
<dbReference type="SFLD" id="SFLDS00003">
    <property type="entry name" value="Haloacid_Dehalogenase"/>
    <property type="match status" value="1"/>
</dbReference>
<organism evidence="10 11">
    <name type="scientific">Enteractinococcus coprophilus</name>
    <dbReference type="NCBI Taxonomy" id="1027633"/>
    <lineage>
        <taxon>Bacteria</taxon>
        <taxon>Bacillati</taxon>
        <taxon>Actinomycetota</taxon>
        <taxon>Actinomycetes</taxon>
        <taxon>Micrococcales</taxon>
        <taxon>Micrococcaceae</taxon>
    </lineage>
</organism>
<keyword evidence="5" id="KW-1278">Translocase</keyword>
<keyword evidence="3 8" id="KW-0812">Transmembrane</keyword>
<dbReference type="GO" id="GO:0005524">
    <property type="term" value="F:ATP binding"/>
    <property type="evidence" value="ECO:0007669"/>
    <property type="project" value="UniProtKB-UniRule"/>
</dbReference>
<feature type="transmembrane region" description="Helical" evidence="8">
    <location>
        <begin position="623"/>
        <end position="641"/>
    </location>
</feature>
<dbReference type="InterPro" id="IPR036412">
    <property type="entry name" value="HAD-like_sf"/>
</dbReference>
<comment type="caution">
    <text evidence="10">The sequence shown here is derived from an EMBL/GenBank/DDBJ whole genome shotgun (WGS) entry which is preliminary data.</text>
</comment>
<dbReference type="PROSITE" id="PS00154">
    <property type="entry name" value="ATPASE_E1_E2"/>
    <property type="match status" value="1"/>
</dbReference>
<accession>A0A543APC4</accession>
<feature type="transmembrane region" description="Helical" evidence="8">
    <location>
        <begin position="12"/>
        <end position="36"/>
    </location>
</feature>
<evidence type="ECO:0000256" key="7">
    <source>
        <dbReference type="ARBA" id="ARBA00023136"/>
    </source>
</evidence>
<dbReference type="InterPro" id="IPR023299">
    <property type="entry name" value="ATPase_P-typ_cyto_dom_N"/>
</dbReference>
<evidence type="ECO:0000256" key="8">
    <source>
        <dbReference type="RuleBase" id="RU362081"/>
    </source>
</evidence>
<dbReference type="InterPro" id="IPR001757">
    <property type="entry name" value="P_typ_ATPase"/>
</dbReference>
<dbReference type="PANTHER" id="PTHR48085:SF5">
    <property type="entry name" value="CADMIUM_ZINC-TRANSPORTING ATPASE HMA4-RELATED"/>
    <property type="match status" value="1"/>
</dbReference>
<dbReference type="Gene3D" id="3.40.50.1000">
    <property type="entry name" value="HAD superfamily/HAD-like"/>
    <property type="match status" value="1"/>
</dbReference>
<dbReference type="SFLD" id="SFLDG00002">
    <property type="entry name" value="C1.7:_P-type_atpase_like"/>
    <property type="match status" value="1"/>
</dbReference>
<protein>
    <submittedName>
        <fullName evidence="10">Cd2+/Zn2+-exporting ATPase</fullName>
    </submittedName>
</protein>
<feature type="transmembrane region" description="Helical" evidence="8">
    <location>
        <begin position="56"/>
        <end position="78"/>
    </location>
</feature>
<feature type="transmembrane region" description="Helical" evidence="8">
    <location>
        <begin position="259"/>
        <end position="277"/>
    </location>
</feature>
<dbReference type="Proteomes" id="UP000319746">
    <property type="component" value="Unassembled WGS sequence"/>
</dbReference>
<dbReference type="InterPro" id="IPR044492">
    <property type="entry name" value="P_typ_ATPase_HD_dom"/>
</dbReference>
<dbReference type="PROSITE" id="PS01229">
    <property type="entry name" value="COF_2"/>
    <property type="match status" value="1"/>
</dbReference>
<dbReference type="InterPro" id="IPR051014">
    <property type="entry name" value="Cation_Transport_ATPase_IB"/>
</dbReference>
<dbReference type="InterPro" id="IPR008250">
    <property type="entry name" value="ATPase_P-typ_transduc_dom_A_sf"/>
</dbReference>
<dbReference type="Pfam" id="PF00702">
    <property type="entry name" value="Hydrolase"/>
    <property type="match status" value="1"/>
</dbReference>
<evidence type="ECO:0000256" key="2">
    <source>
        <dbReference type="ARBA" id="ARBA00006024"/>
    </source>
</evidence>
<reference evidence="10 11" key="1">
    <citation type="submission" date="2019-06" db="EMBL/GenBank/DDBJ databases">
        <title>Sequencing the genomes of 1000 actinobacteria strains.</title>
        <authorList>
            <person name="Klenk H.-P."/>
        </authorList>
    </citation>
    <scope>NUCLEOTIDE SEQUENCE [LARGE SCALE GENOMIC DNA]</scope>
    <source>
        <strain evidence="10 11">DSM 24083</strain>
    </source>
</reference>
<dbReference type="GO" id="GO:0046872">
    <property type="term" value="F:metal ion binding"/>
    <property type="evidence" value="ECO:0007669"/>
    <property type="project" value="UniProtKB-KW"/>
</dbReference>
<dbReference type="PRINTS" id="PR00941">
    <property type="entry name" value="CDATPASE"/>
</dbReference>
<keyword evidence="4 8" id="KW-0479">Metal-binding</keyword>
<evidence type="ECO:0000256" key="6">
    <source>
        <dbReference type="ARBA" id="ARBA00022989"/>
    </source>
</evidence>
<dbReference type="GO" id="GO:0016887">
    <property type="term" value="F:ATP hydrolysis activity"/>
    <property type="evidence" value="ECO:0007669"/>
    <property type="project" value="InterPro"/>
</dbReference>
<evidence type="ECO:0000313" key="11">
    <source>
        <dbReference type="Proteomes" id="UP000319746"/>
    </source>
</evidence>
<dbReference type="SFLD" id="SFLDF00027">
    <property type="entry name" value="p-type_atpase"/>
    <property type="match status" value="1"/>
</dbReference>
<evidence type="ECO:0000259" key="9">
    <source>
        <dbReference type="Pfam" id="PF00122"/>
    </source>
</evidence>
<feature type="transmembrane region" description="Helical" evidence="8">
    <location>
        <begin position="283"/>
        <end position="309"/>
    </location>
</feature>
<evidence type="ECO:0000313" key="10">
    <source>
        <dbReference type="EMBL" id="TQL74399.1"/>
    </source>
</evidence>
<comment type="similarity">
    <text evidence="2 8">Belongs to the cation transport ATPase (P-type) (TC 3.A.3) family. Type IB subfamily.</text>
</comment>
<dbReference type="InterPro" id="IPR018303">
    <property type="entry name" value="ATPase_P-typ_P_site"/>
</dbReference>
<keyword evidence="8" id="KW-0547">Nucleotide-binding</keyword>
<evidence type="ECO:0000256" key="1">
    <source>
        <dbReference type="ARBA" id="ARBA00004651"/>
    </source>
</evidence>
<dbReference type="Gene3D" id="2.70.150.10">
    <property type="entry name" value="Calcium-transporting ATPase, cytoplasmic transduction domain A"/>
    <property type="match status" value="1"/>
</dbReference>
<dbReference type="PANTHER" id="PTHR48085">
    <property type="entry name" value="CADMIUM/ZINC-TRANSPORTING ATPASE HMA2-RELATED"/>
    <property type="match status" value="1"/>
</dbReference>
<dbReference type="RefSeq" id="WP_141864992.1">
    <property type="nucleotide sequence ID" value="NZ_BAABAN010000001.1"/>
</dbReference>
<comment type="subcellular location">
    <subcellularLocation>
        <location evidence="1">Cell membrane</location>
        <topology evidence="1">Multi-pass membrane protein</topology>
    </subcellularLocation>
</comment>